<name>A0AAD5DKD7_9CHLO</name>
<comment type="caution">
    <text evidence="6">The sequence shown here is derived from an EMBL/GenBank/DDBJ whole genome shotgun (WGS) entry which is preliminary data.</text>
</comment>
<dbReference type="SUPFAM" id="SSF63829">
    <property type="entry name" value="Calcium-dependent phosphotriesterase"/>
    <property type="match status" value="1"/>
</dbReference>
<keyword evidence="3" id="KW-0325">Glycoprotein</keyword>
<feature type="region of interest" description="Disordered" evidence="4">
    <location>
        <begin position="275"/>
        <end position="299"/>
    </location>
</feature>
<gene>
    <name evidence="6" type="ORF">COHA_006701</name>
</gene>
<keyword evidence="2" id="KW-0597">Phosphoprotein</keyword>
<dbReference type="PANTHER" id="PTHR10426:SF88">
    <property type="entry name" value="ADIPOCYTE PLASMA MEMBRANE-ASSOCIATED PROTEIN HEMOMUCIN-RELATED"/>
    <property type="match status" value="1"/>
</dbReference>
<proteinExistence type="inferred from homology"/>
<protein>
    <recommendedName>
        <fullName evidence="5">Strictosidine synthase conserved region domain-containing protein</fullName>
    </recommendedName>
</protein>
<evidence type="ECO:0000256" key="2">
    <source>
        <dbReference type="ARBA" id="ARBA00022553"/>
    </source>
</evidence>
<dbReference type="PANTHER" id="PTHR10426">
    <property type="entry name" value="STRICTOSIDINE SYNTHASE-RELATED"/>
    <property type="match status" value="1"/>
</dbReference>
<evidence type="ECO:0000259" key="5">
    <source>
        <dbReference type="Pfam" id="PF03088"/>
    </source>
</evidence>
<evidence type="ECO:0000256" key="1">
    <source>
        <dbReference type="ARBA" id="ARBA00009191"/>
    </source>
</evidence>
<dbReference type="GO" id="GO:0012505">
    <property type="term" value="C:endomembrane system"/>
    <property type="evidence" value="ECO:0007669"/>
    <property type="project" value="TreeGrafter"/>
</dbReference>
<evidence type="ECO:0000256" key="4">
    <source>
        <dbReference type="SAM" id="MobiDB-lite"/>
    </source>
</evidence>
<feature type="compositionally biased region" description="Low complexity" evidence="4">
    <location>
        <begin position="275"/>
        <end position="291"/>
    </location>
</feature>
<accession>A0AAD5DKD7</accession>
<evidence type="ECO:0000256" key="3">
    <source>
        <dbReference type="ARBA" id="ARBA00023180"/>
    </source>
</evidence>
<dbReference type="Pfam" id="PF03088">
    <property type="entry name" value="Str_synth"/>
    <property type="match status" value="1"/>
</dbReference>
<dbReference type="Proteomes" id="UP001205105">
    <property type="component" value="Unassembled WGS sequence"/>
</dbReference>
<dbReference type="Gene3D" id="2.120.10.30">
    <property type="entry name" value="TolB, C-terminal domain"/>
    <property type="match status" value="1"/>
</dbReference>
<feature type="domain" description="Strictosidine synthase conserved region" evidence="5">
    <location>
        <begin position="52"/>
        <end position="149"/>
    </location>
</feature>
<keyword evidence="7" id="KW-1185">Reference proteome</keyword>
<organism evidence="6 7">
    <name type="scientific">Chlorella ohadii</name>
    <dbReference type="NCBI Taxonomy" id="2649997"/>
    <lineage>
        <taxon>Eukaryota</taxon>
        <taxon>Viridiplantae</taxon>
        <taxon>Chlorophyta</taxon>
        <taxon>core chlorophytes</taxon>
        <taxon>Trebouxiophyceae</taxon>
        <taxon>Chlorellales</taxon>
        <taxon>Chlorellaceae</taxon>
        <taxon>Chlorella clade</taxon>
        <taxon>Chlorella</taxon>
    </lineage>
</organism>
<comment type="similarity">
    <text evidence="1">Belongs to the strictosidine synthase family.</text>
</comment>
<evidence type="ECO:0000313" key="7">
    <source>
        <dbReference type="Proteomes" id="UP001205105"/>
    </source>
</evidence>
<dbReference type="InterPro" id="IPR018119">
    <property type="entry name" value="Strictosidine_synth_cons-reg"/>
</dbReference>
<evidence type="ECO:0000313" key="6">
    <source>
        <dbReference type="EMBL" id="KAI7839575.1"/>
    </source>
</evidence>
<dbReference type="GO" id="GO:0016787">
    <property type="term" value="F:hydrolase activity"/>
    <property type="evidence" value="ECO:0007669"/>
    <property type="project" value="TreeGrafter"/>
</dbReference>
<dbReference type="InterPro" id="IPR011042">
    <property type="entry name" value="6-blade_b-propeller_TolB-like"/>
</dbReference>
<dbReference type="AlphaFoldDB" id="A0AAD5DKD7"/>
<sequence>MQLYTSPSSCSGVSSGQGLLAVDPRSGAVQLLATRLTNASLARSQAAIQFCDDVDVSLKTGKIYFSDASRIPVLPNRQGELDPLGSSLLTLLQGSPTGRLLGYDPRTRTTELLANGIYFANGVALSEDESHVLVVETFGMRVLRHWLAGPQAGTTDVFLEGLPAFPDGISRAPGGRSYWVALATPTTELVQRLPSSRLLRWLVAWMPDALKPKALHYGWVAEVSADGRLLRSLQDPTGATCHTISSVVQVGTSLYMGSMGTSHVCRLDLSGAGAAPAKAGRAGQPGTPGQPGKAGGAAA</sequence>
<reference evidence="6" key="1">
    <citation type="submission" date="2020-11" db="EMBL/GenBank/DDBJ databases">
        <title>Chlorella ohadii genome sequencing and assembly.</title>
        <authorList>
            <person name="Murik O."/>
            <person name="Treves H."/>
            <person name="Kedem I."/>
            <person name="Shotland Y."/>
            <person name="Kaplan A."/>
        </authorList>
    </citation>
    <scope>NUCLEOTIDE SEQUENCE</scope>
    <source>
        <strain evidence="6">1</strain>
    </source>
</reference>
<dbReference type="EMBL" id="JADXDR010000098">
    <property type="protein sequence ID" value="KAI7839575.1"/>
    <property type="molecule type" value="Genomic_DNA"/>
</dbReference>